<protein>
    <recommendedName>
        <fullName evidence="3">Nematode cuticle collagen N-terminal domain-containing protein</fullName>
    </recommendedName>
</protein>
<dbReference type="OrthoDB" id="5842919at2759"/>
<keyword evidence="1" id="KW-0677">Repeat</keyword>
<reference evidence="4 5" key="1">
    <citation type="submission" date="2018-11" db="EMBL/GenBank/DDBJ databases">
        <authorList>
            <consortium name="Pathogen Informatics"/>
        </authorList>
    </citation>
    <scope>NUCLEOTIDE SEQUENCE [LARGE SCALE GENOMIC DNA]</scope>
</reference>
<sequence>MASQLEERTLAGLAAFCSLWAIVACLITYPALVSEMNDIHAMVNDAIQAFRVDTDSAWSSVMEIRTVVSPARSASETLKTIFRTKRRSE</sequence>
<dbReference type="SMART" id="SM01088">
    <property type="entry name" value="Col_cuticle_N"/>
    <property type="match status" value="1"/>
</dbReference>
<dbReference type="EMBL" id="UYYB01026970">
    <property type="protein sequence ID" value="VDM72735.1"/>
    <property type="molecule type" value="Genomic_DNA"/>
</dbReference>
<dbReference type="GO" id="GO:0042302">
    <property type="term" value="F:structural constituent of cuticle"/>
    <property type="evidence" value="ECO:0007669"/>
    <property type="project" value="InterPro"/>
</dbReference>
<evidence type="ECO:0000256" key="2">
    <source>
        <dbReference type="SAM" id="Phobius"/>
    </source>
</evidence>
<proteinExistence type="predicted"/>
<keyword evidence="5" id="KW-1185">Reference proteome</keyword>
<keyword evidence="2" id="KW-0472">Membrane</keyword>
<evidence type="ECO:0000313" key="4">
    <source>
        <dbReference type="EMBL" id="VDM72735.1"/>
    </source>
</evidence>
<name>A0A3P7KQ51_STRVU</name>
<evidence type="ECO:0000256" key="1">
    <source>
        <dbReference type="ARBA" id="ARBA00022737"/>
    </source>
</evidence>
<evidence type="ECO:0000313" key="5">
    <source>
        <dbReference type="Proteomes" id="UP000270094"/>
    </source>
</evidence>
<dbReference type="Pfam" id="PF01484">
    <property type="entry name" value="Col_cuticle_N"/>
    <property type="match status" value="1"/>
</dbReference>
<evidence type="ECO:0000259" key="3">
    <source>
        <dbReference type="SMART" id="SM01088"/>
    </source>
</evidence>
<gene>
    <name evidence="4" type="ORF">SVUK_LOCUS7733</name>
</gene>
<keyword evidence="2" id="KW-1133">Transmembrane helix</keyword>
<feature type="transmembrane region" description="Helical" evidence="2">
    <location>
        <begin position="12"/>
        <end position="32"/>
    </location>
</feature>
<keyword evidence="2" id="KW-0812">Transmembrane</keyword>
<dbReference type="Proteomes" id="UP000270094">
    <property type="component" value="Unassembled WGS sequence"/>
</dbReference>
<accession>A0A3P7KQ51</accession>
<dbReference type="InterPro" id="IPR002486">
    <property type="entry name" value="Col_cuticle_N"/>
</dbReference>
<dbReference type="AlphaFoldDB" id="A0A3P7KQ51"/>
<feature type="domain" description="Nematode cuticle collagen N-terminal" evidence="3">
    <location>
        <begin position="10"/>
        <end position="61"/>
    </location>
</feature>
<feature type="non-terminal residue" evidence="4">
    <location>
        <position position="89"/>
    </location>
</feature>
<organism evidence="4 5">
    <name type="scientific">Strongylus vulgaris</name>
    <name type="common">Blood worm</name>
    <dbReference type="NCBI Taxonomy" id="40348"/>
    <lineage>
        <taxon>Eukaryota</taxon>
        <taxon>Metazoa</taxon>
        <taxon>Ecdysozoa</taxon>
        <taxon>Nematoda</taxon>
        <taxon>Chromadorea</taxon>
        <taxon>Rhabditida</taxon>
        <taxon>Rhabditina</taxon>
        <taxon>Rhabditomorpha</taxon>
        <taxon>Strongyloidea</taxon>
        <taxon>Strongylidae</taxon>
        <taxon>Strongylus</taxon>
    </lineage>
</organism>